<feature type="transmembrane region" description="Helical" evidence="1">
    <location>
        <begin position="196"/>
        <end position="212"/>
    </location>
</feature>
<keyword evidence="1" id="KW-0472">Membrane</keyword>
<evidence type="ECO:0000256" key="1">
    <source>
        <dbReference type="SAM" id="Phobius"/>
    </source>
</evidence>
<evidence type="ECO:0000313" key="3">
    <source>
        <dbReference type="Proteomes" id="UP000178526"/>
    </source>
</evidence>
<organism evidence="2 3">
    <name type="scientific">Candidatus Schekmanbacteria bacterium GWA2_38_11</name>
    <dbReference type="NCBI Taxonomy" id="1817876"/>
    <lineage>
        <taxon>Bacteria</taxon>
        <taxon>Candidatus Schekmaniibacteriota</taxon>
    </lineage>
</organism>
<dbReference type="AlphaFoldDB" id="A0A1F7RD47"/>
<feature type="transmembrane region" description="Helical" evidence="1">
    <location>
        <begin position="67"/>
        <end position="84"/>
    </location>
</feature>
<keyword evidence="1" id="KW-0812">Transmembrane</keyword>
<dbReference type="Proteomes" id="UP000178526">
    <property type="component" value="Unassembled WGS sequence"/>
</dbReference>
<reference evidence="2 3" key="1">
    <citation type="journal article" date="2016" name="Nat. Commun.">
        <title>Thousands of microbial genomes shed light on interconnected biogeochemical processes in an aquifer system.</title>
        <authorList>
            <person name="Anantharaman K."/>
            <person name="Brown C.T."/>
            <person name="Hug L.A."/>
            <person name="Sharon I."/>
            <person name="Castelle C.J."/>
            <person name="Probst A.J."/>
            <person name="Thomas B.C."/>
            <person name="Singh A."/>
            <person name="Wilkins M.J."/>
            <person name="Karaoz U."/>
            <person name="Brodie E.L."/>
            <person name="Williams K.H."/>
            <person name="Hubbard S.S."/>
            <person name="Banfield J.F."/>
        </authorList>
    </citation>
    <scope>NUCLEOTIDE SEQUENCE [LARGE SCALE GENOMIC DNA]</scope>
</reference>
<dbReference type="PANTHER" id="PTHR31303:SF1">
    <property type="entry name" value="CTP-DEPENDENT DIACYLGLYCEROL KINASE 1"/>
    <property type="match status" value="1"/>
</dbReference>
<name>A0A1F7RD47_9BACT</name>
<comment type="caution">
    <text evidence="2">The sequence shown here is derived from an EMBL/GenBank/DDBJ whole genome shotgun (WGS) entry which is preliminary data.</text>
</comment>
<feature type="transmembrane region" description="Helical" evidence="1">
    <location>
        <begin position="162"/>
        <end position="184"/>
    </location>
</feature>
<evidence type="ECO:0008006" key="4">
    <source>
        <dbReference type="Google" id="ProtNLM"/>
    </source>
</evidence>
<dbReference type="GO" id="GO:0004143">
    <property type="term" value="F:ATP-dependent diacylglycerol kinase activity"/>
    <property type="evidence" value="ECO:0007669"/>
    <property type="project" value="InterPro"/>
</dbReference>
<feature type="transmembrane region" description="Helical" evidence="1">
    <location>
        <begin position="120"/>
        <end position="142"/>
    </location>
</feature>
<accession>A0A1F7RD47</accession>
<evidence type="ECO:0000313" key="2">
    <source>
        <dbReference type="EMBL" id="OGL39452.1"/>
    </source>
</evidence>
<dbReference type="EMBL" id="MGDB01000118">
    <property type="protein sequence ID" value="OGL39452.1"/>
    <property type="molecule type" value="Genomic_DNA"/>
</dbReference>
<dbReference type="PANTHER" id="PTHR31303">
    <property type="entry name" value="CTP-DEPENDENT DIACYLGLYCEROL KINASE 1"/>
    <property type="match status" value="1"/>
</dbReference>
<sequence length="213" mass="24310">MEIDVETKRQTFHMLMGFLPFLLKYLPIWCFIGMVFFALIFILLILPRFSNFAFRTGDIERGYPLGAVYYTISIILLLLIFPVYIAASAWAILAFGDGASTLFGMHYGKKTLFWNRQKSYTGFLSFVLFAWAGSAAVIFWLSDLSALPWWQSFDDLPTKFSFMPLADTSRIIITSFLTSFFCAVVESLPTKLNDNLTVPISGAAFMFFFGWVM</sequence>
<protein>
    <recommendedName>
        <fullName evidence="4">Phosphatidate cytidylyltransferase</fullName>
    </recommendedName>
</protein>
<keyword evidence="1" id="KW-1133">Transmembrane helix</keyword>
<feature type="transmembrane region" description="Helical" evidence="1">
    <location>
        <begin position="26"/>
        <end position="46"/>
    </location>
</feature>
<proteinExistence type="predicted"/>
<dbReference type="InterPro" id="IPR037997">
    <property type="entry name" value="Dgk1-like"/>
</dbReference>
<gene>
    <name evidence="2" type="ORF">A2042_02135</name>
</gene>